<comment type="similarity">
    <text evidence="2 10">Belongs to the ATG8 family.</text>
</comment>
<dbReference type="Pfam" id="PF02991">
    <property type="entry name" value="ATG8"/>
    <property type="match status" value="1"/>
</dbReference>
<evidence type="ECO:0000256" key="1">
    <source>
        <dbReference type="ARBA" id="ARBA00004419"/>
    </source>
</evidence>
<evidence type="ECO:0000256" key="8">
    <source>
        <dbReference type="ARBA" id="ARBA00037868"/>
    </source>
</evidence>
<dbReference type="GO" id="GO:0031410">
    <property type="term" value="C:cytoplasmic vesicle"/>
    <property type="evidence" value="ECO:0007669"/>
    <property type="project" value="UniProtKB-KW"/>
</dbReference>
<dbReference type="GO" id="GO:0012505">
    <property type="term" value="C:endomembrane system"/>
    <property type="evidence" value="ECO:0007669"/>
    <property type="project" value="UniProtKB-SubCell"/>
</dbReference>
<evidence type="ECO:0000256" key="7">
    <source>
        <dbReference type="ARBA" id="ARBA00023329"/>
    </source>
</evidence>
<evidence type="ECO:0000256" key="10">
    <source>
        <dbReference type="RuleBase" id="RU004384"/>
    </source>
</evidence>
<evidence type="ECO:0000256" key="2">
    <source>
        <dbReference type="ARBA" id="ARBA00007293"/>
    </source>
</evidence>
<keyword evidence="4 10" id="KW-0072">Autophagy</keyword>
<keyword evidence="12" id="KW-1185">Reference proteome</keyword>
<name>A0A177AY40_9BILA</name>
<dbReference type="AlphaFoldDB" id="A0A177AY40"/>
<keyword evidence="7" id="KW-0968">Cytoplasmic vesicle</keyword>
<dbReference type="SUPFAM" id="SSF54236">
    <property type="entry name" value="Ubiquitin-like"/>
    <property type="match status" value="1"/>
</dbReference>
<evidence type="ECO:0000256" key="6">
    <source>
        <dbReference type="ARBA" id="ARBA00023288"/>
    </source>
</evidence>
<dbReference type="GO" id="GO:0006950">
    <property type="term" value="P:response to stress"/>
    <property type="evidence" value="ECO:0007669"/>
    <property type="project" value="UniProtKB-ARBA"/>
</dbReference>
<keyword evidence="5" id="KW-0472">Membrane</keyword>
<evidence type="ECO:0000313" key="11">
    <source>
        <dbReference type="EMBL" id="OAF66937.1"/>
    </source>
</evidence>
<dbReference type="InterPro" id="IPR004241">
    <property type="entry name" value="Atg8-like"/>
</dbReference>
<evidence type="ECO:0000256" key="4">
    <source>
        <dbReference type="ARBA" id="ARBA00023006"/>
    </source>
</evidence>
<organism evidence="11 12">
    <name type="scientific">Intoshia linei</name>
    <dbReference type="NCBI Taxonomy" id="1819745"/>
    <lineage>
        <taxon>Eukaryota</taxon>
        <taxon>Metazoa</taxon>
        <taxon>Spiralia</taxon>
        <taxon>Lophotrochozoa</taxon>
        <taxon>Mesozoa</taxon>
        <taxon>Orthonectida</taxon>
        <taxon>Rhopaluridae</taxon>
        <taxon>Intoshia</taxon>
    </lineage>
</organism>
<sequence>MNCTTCKTNCSAFKHRRDFETRLKDAQSIIKEYPGKIPVIIERLPNEKHLPNLDRAKFLIPKSVKVLDLLNIIRRRLQLHPNQAFYLLVNNKSIVTASQQMAELYDNERDEDGFLYVLYAAEETFG</sequence>
<dbReference type="GO" id="GO:0016236">
    <property type="term" value="P:macroautophagy"/>
    <property type="evidence" value="ECO:0007669"/>
    <property type="project" value="UniProtKB-ARBA"/>
</dbReference>
<evidence type="ECO:0000256" key="5">
    <source>
        <dbReference type="ARBA" id="ARBA00023136"/>
    </source>
</evidence>
<feature type="lipid moiety-binding region" description="Phosphatidylserine amidated glycine; alternate" evidence="9">
    <location>
        <position position="126"/>
    </location>
</feature>
<evidence type="ECO:0000256" key="3">
    <source>
        <dbReference type="ARBA" id="ARBA00022490"/>
    </source>
</evidence>
<keyword evidence="6 9" id="KW-0449">Lipoprotein</keyword>
<reference evidence="11 12" key="1">
    <citation type="submission" date="2016-04" db="EMBL/GenBank/DDBJ databases">
        <title>The genome of Intoshia linei affirms orthonectids as highly simplified spiralians.</title>
        <authorList>
            <person name="Mikhailov K.V."/>
            <person name="Slusarev G.S."/>
            <person name="Nikitin M.A."/>
            <person name="Logacheva M.D."/>
            <person name="Penin A."/>
            <person name="Aleoshin V."/>
            <person name="Panchin Y.V."/>
        </authorList>
    </citation>
    <scope>NUCLEOTIDE SEQUENCE [LARGE SCALE GENOMIC DNA]</scope>
    <source>
        <strain evidence="11">Intl2013</strain>
        <tissue evidence="11">Whole animal</tissue>
    </source>
</reference>
<dbReference type="EMBL" id="LWCA01000788">
    <property type="protein sequence ID" value="OAF66937.1"/>
    <property type="molecule type" value="Genomic_DNA"/>
</dbReference>
<dbReference type="Proteomes" id="UP000078046">
    <property type="component" value="Unassembled WGS sequence"/>
</dbReference>
<evidence type="ECO:0000313" key="12">
    <source>
        <dbReference type="Proteomes" id="UP000078046"/>
    </source>
</evidence>
<dbReference type="InterPro" id="IPR029071">
    <property type="entry name" value="Ubiquitin-like_domsf"/>
</dbReference>
<dbReference type="PANTHER" id="PTHR10969">
    <property type="entry name" value="MICROTUBULE-ASSOCIATED PROTEINS 1A/1B LIGHT CHAIN 3-RELATED"/>
    <property type="match status" value="1"/>
</dbReference>
<evidence type="ECO:0000256" key="9">
    <source>
        <dbReference type="PIRSR" id="PIRSR604241-50"/>
    </source>
</evidence>
<accession>A0A177AY40</accession>
<dbReference type="FunFam" id="3.10.20.90:FF:000149">
    <property type="entry name" value="microtubule-associated proteins 1A/1B light chain 3C"/>
    <property type="match status" value="1"/>
</dbReference>
<proteinExistence type="inferred from homology"/>
<keyword evidence="3" id="KW-0963">Cytoplasm</keyword>
<dbReference type="OrthoDB" id="6738456at2759"/>
<gene>
    <name evidence="11" type="ORF">A3Q56_05316</name>
</gene>
<comment type="caution">
    <text evidence="11">The sequence shown here is derived from an EMBL/GenBank/DDBJ whole genome shotgun (WGS) entry which is preliminary data.</text>
</comment>
<dbReference type="GO" id="GO:0005776">
    <property type="term" value="C:autophagosome"/>
    <property type="evidence" value="ECO:0007669"/>
    <property type="project" value="UniProtKB-SubCell"/>
</dbReference>
<protein>
    <submittedName>
        <fullName evidence="11">Autophagy-related protein LC3 C</fullName>
    </submittedName>
</protein>
<dbReference type="Gene3D" id="3.10.20.90">
    <property type="entry name" value="Phosphatidylinositol 3-kinase Catalytic Subunit, Chain A, domain 1"/>
    <property type="match status" value="1"/>
</dbReference>
<comment type="subcellular location">
    <subcellularLocation>
        <location evidence="1">Cytoplasmic vesicle</location>
        <location evidence="1">Autophagosome</location>
    </subcellularLocation>
    <subcellularLocation>
        <location evidence="8">Endomembrane system</location>
        <topology evidence="8">Lipid-anchor</topology>
    </subcellularLocation>
</comment>